<reference evidence="1" key="1">
    <citation type="journal article" date="2011" name="Environ. Microbiol.">
        <title>Time-series analyses of Monterey Bay coastal microbial picoplankton using a 'genome proxy' microarray.</title>
        <authorList>
            <person name="Rich V.I."/>
            <person name="Pham V.D."/>
            <person name="Eppley J."/>
            <person name="Shi Y."/>
            <person name="DeLong E.F."/>
        </authorList>
    </citation>
    <scope>NUCLEOTIDE SEQUENCE</scope>
</reference>
<organism evidence="1">
    <name type="scientific">uncultured alpha proteobacterium HF0130_20P23</name>
    <dbReference type="NCBI Taxonomy" id="710809"/>
    <lineage>
        <taxon>Bacteria</taxon>
        <taxon>Pseudomonadati</taxon>
        <taxon>Pseudomonadota</taxon>
        <taxon>Alphaproteobacteria</taxon>
        <taxon>environmental samples</taxon>
    </lineage>
</organism>
<dbReference type="EMBL" id="GU474870">
    <property type="protein sequence ID" value="ADI17637.1"/>
    <property type="molecule type" value="Genomic_DNA"/>
</dbReference>
<evidence type="ECO:0000313" key="1">
    <source>
        <dbReference type="EMBL" id="ADI17637.1"/>
    </source>
</evidence>
<sequence length="44" mass="5181">MSVTNYYGAIFLRRSCILQEIESDLVAVCNRRSQNGYYFRISSR</sequence>
<proteinExistence type="predicted"/>
<name>E0XT96_9PROT</name>
<protein>
    <submittedName>
        <fullName evidence="1">Uncharacterized protein</fullName>
    </submittedName>
</protein>
<dbReference type="AlphaFoldDB" id="E0XT96"/>
<accession>E0XT96</accession>